<accession>A0A0P8XTB0</accession>
<evidence type="ECO:0000256" key="1">
    <source>
        <dbReference type="SAM" id="SignalP"/>
    </source>
</evidence>
<dbReference type="Proteomes" id="UP000007801">
    <property type="component" value="Unassembled WGS sequence"/>
</dbReference>
<dbReference type="KEGG" id="dan:26514182"/>
<dbReference type="InParanoid" id="A0A0P8XTB0"/>
<evidence type="ECO:0000313" key="3">
    <source>
        <dbReference type="Proteomes" id="UP000007801"/>
    </source>
</evidence>
<gene>
    <name evidence="2" type="primary">Dana\GF26773</name>
    <name evidence="2" type="ORF">GF26773</name>
</gene>
<dbReference type="EMBL" id="CH902618">
    <property type="protein sequence ID" value="KPU77955.1"/>
    <property type="molecule type" value="Genomic_DNA"/>
</dbReference>
<proteinExistence type="predicted"/>
<keyword evidence="3" id="KW-1185">Reference proteome</keyword>
<organism evidence="2 3">
    <name type="scientific">Drosophila ananassae</name>
    <name type="common">Fruit fly</name>
    <dbReference type="NCBI Taxonomy" id="7217"/>
    <lineage>
        <taxon>Eukaryota</taxon>
        <taxon>Metazoa</taxon>
        <taxon>Ecdysozoa</taxon>
        <taxon>Arthropoda</taxon>
        <taxon>Hexapoda</taxon>
        <taxon>Insecta</taxon>
        <taxon>Pterygota</taxon>
        <taxon>Neoptera</taxon>
        <taxon>Endopterygota</taxon>
        <taxon>Diptera</taxon>
        <taxon>Brachycera</taxon>
        <taxon>Muscomorpha</taxon>
        <taxon>Ephydroidea</taxon>
        <taxon>Drosophilidae</taxon>
        <taxon>Drosophila</taxon>
        <taxon>Sophophora</taxon>
    </lineage>
</organism>
<keyword evidence="1" id="KW-0732">Signal</keyword>
<evidence type="ECO:0000313" key="2">
    <source>
        <dbReference type="EMBL" id="KPU77955.1"/>
    </source>
</evidence>
<feature type="signal peptide" evidence="1">
    <location>
        <begin position="1"/>
        <end position="20"/>
    </location>
</feature>
<sequence>MLKFFGAFFIFVLLIKCTYSHLCGNCDKENRGLCTIPEPGFDCLGPEFHNSVILDALKLGMTPHSQLMGSKVPIYSENMEKCLPQGFEFTPRVNYSVCCVWSPKMGCHVVVSEELKKYIPCGICRIPVTIKGTNPTCGCLETRGSQVSFKPFDNKHYTSDGTENYSKIIPESENHEEDQFNGDDLKNSSEKIQLTSPALVIATYIFVILRI</sequence>
<protein>
    <recommendedName>
        <fullName evidence="4">Single domain-containing protein</fullName>
    </recommendedName>
</protein>
<name>A0A0P8XTB0_DROAN</name>
<feature type="chain" id="PRO_5006154129" description="Single domain-containing protein" evidence="1">
    <location>
        <begin position="21"/>
        <end position="211"/>
    </location>
</feature>
<evidence type="ECO:0008006" key="4">
    <source>
        <dbReference type="Google" id="ProtNLM"/>
    </source>
</evidence>
<reference evidence="2 3" key="1">
    <citation type="journal article" date="2007" name="Nature">
        <title>Evolution of genes and genomes on the Drosophila phylogeny.</title>
        <authorList>
            <consortium name="Drosophila 12 Genomes Consortium"/>
            <person name="Clark A.G."/>
            <person name="Eisen M.B."/>
            <person name="Smith D.R."/>
            <person name="Bergman C.M."/>
            <person name="Oliver B."/>
            <person name="Markow T.A."/>
            <person name="Kaufman T.C."/>
            <person name="Kellis M."/>
            <person name="Gelbart W."/>
            <person name="Iyer V.N."/>
            <person name="Pollard D.A."/>
            <person name="Sackton T.B."/>
            <person name="Larracuente A.M."/>
            <person name="Singh N.D."/>
            <person name="Abad J.P."/>
            <person name="Abt D.N."/>
            <person name="Adryan B."/>
            <person name="Aguade M."/>
            <person name="Akashi H."/>
            <person name="Anderson W.W."/>
            <person name="Aquadro C.F."/>
            <person name="Ardell D.H."/>
            <person name="Arguello R."/>
            <person name="Artieri C.G."/>
            <person name="Barbash D.A."/>
            <person name="Barker D."/>
            <person name="Barsanti P."/>
            <person name="Batterham P."/>
            <person name="Batzoglou S."/>
            <person name="Begun D."/>
            <person name="Bhutkar A."/>
            <person name="Blanco E."/>
            <person name="Bosak S.A."/>
            <person name="Bradley R.K."/>
            <person name="Brand A.D."/>
            <person name="Brent M.R."/>
            <person name="Brooks A.N."/>
            <person name="Brown R.H."/>
            <person name="Butlin R.K."/>
            <person name="Caggese C."/>
            <person name="Calvi B.R."/>
            <person name="Bernardo de Carvalho A."/>
            <person name="Caspi A."/>
            <person name="Castrezana S."/>
            <person name="Celniker S.E."/>
            <person name="Chang J.L."/>
            <person name="Chapple C."/>
            <person name="Chatterji S."/>
            <person name="Chinwalla A."/>
            <person name="Civetta A."/>
            <person name="Clifton S.W."/>
            <person name="Comeron J.M."/>
            <person name="Costello J.C."/>
            <person name="Coyne J.A."/>
            <person name="Daub J."/>
            <person name="David R.G."/>
            <person name="Delcher A.L."/>
            <person name="Delehaunty K."/>
            <person name="Do C.B."/>
            <person name="Ebling H."/>
            <person name="Edwards K."/>
            <person name="Eickbush T."/>
            <person name="Evans J.D."/>
            <person name="Filipski A."/>
            <person name="Findeiss S."/>
            <person name="Freyhult E."/>
            <person name="Fulton L."/>
            <person name="Fulton R."/>
            <person name="Garcia A.C."/>
            <person name="Gardiner A."/>
            <person name="Garfield D.A."/>
            <person name="Garvin B.E."/>
            <person name="Gibson G."/>
            <person name="Gilbert D."/>
            <person name="Gnerre S."/>
            <person name="Godfrey J."/>
            <person name="Good R."/>
            <person name="Gotea V."/>
            <person name="Gravely B."/>
            <person name="Greenberg A.J."/>
            <person name="Griffiths-Jones S."/>
            <person name="Gross S."/>
            <person name="Guigo R."/>
            <person name="Gustafson E.A."/>
            <person name="Haerty W."/>
            <person name="Hahn M.W."/>
            <person name="Halligan D.L."/>
            <person name="Halpern A.L."/>
            <person name="Halter G.M."/>
            <person name="Han M.V."/>
            <person name="Heger A."/>
            <person name="Hillier L."/>
            <person name="Hinrichs A.S."/>
            <person name="Holmes I."/>
            <person name="Hoskins R.A."/>
            <person name="Hubisz M.J."/>
            <person name="Hultmark D."/>
            <person name="Huntley M.A."/>
            <person name="Jaffe D.B."/>
            <person name="Jagadeeshan S."/>
            <person name="Jeck W.R."/>
            <person name="Johnson J."/>
            <person name="Jones C.D."/>
            <person name="Jordan W.C."/>
            <person name="Karpen G.H."/>
            <person name="Kataoka E."/>
            <person name="Keightley P.D."/>
            <person name="Kheradpour P."/>
            <person name="Kirkness E.F."/>
            <person name="Koerich L.B."/>
            <person name="Kristiansen K."/>
            <person name="Kudrna D."/>
            <person name="Kulathinal R.J."/>
            <person name="Kumar S."/>
            <person name="Kwok R."/>
            <person name="Lander E."/>
            <person name="Langley C.H."/>
            <person name="Lapoint R."/>
            <person name="Lazzaro B.P."/>
            <person name="Lee S.J."/>
            <person name="Levesque L."/>
            <person name="Li R."/>
            <person name="Lin C.F."/>
            <person name="Lin M.F."/>
            <person name="Lindblad-Toh K."/>
            <person name="Llopart A."/>
            <person name="Long M."/>
            <person name="Low L."/>
            <person name="Lozovsky E."/>
            <person name="Lu J."/>
            <person name="Luo M."/>
            <person name="Machado C.A."/>
            <person name="Makalowski W."/>
            <person name="Marzo M."/>
            <person name="Matsuda M."/>
            <person name="Matzkin L."/>
            <person name="McAllister B."/>
            <person name="McBride C.S."/>
            <person name="McKernan B."/>
            <person name="McKernan K."/>
            <person name="Mendez-Lago M."/>
            <person name="Minx P."/>
            <person name="Mollenhauer M.U."/>
            <person name="Montooth K."/>
            <person name="Mount S.M."/>
            <person name="Mu X."/>
            <person name="Myers E."/>
            <person name="Negre B."/>
            <person name="Newfeld S."/>
            <person name="Nielsen R."/>
            <person name="Noor M.A."/>
            <person name="O'Grady P."/>
            <person name="Pachter L."/>
            <person name="Papaceit M."/>
            <person name="Parisi M.J."/>
            <person name="Parisi M."/>
            <person name="Parts L."/>
            <person name="Pedersen J.S."/>
            <person name="Pesole G."/>
            <person name="Phillippy A.M."/>
            <person name="Ponting C.P."/>
            <person name="Pop M."/>
            <person name="Porcelli D."/>
            <person name="Powell J.R."/>
            <person name="Prohaska S."/>
            <person name="Pruitt K."/>
            <person name="Puig M."/>
            <person name="Quesneville H."/>
            <person name="Ram K.R."/>
            <person name="Rand D."/>
            <person name="Rasmussen M.D."/>
            <person name="Reed L.K."/>
            <person name="Reenan R."/>
            <person name="Reily A."/>
            <person name="Remington K.A."/>
            <person name="Rieger T.T."/>
            <person name="Ritchie M.G."/>
            <person name="Robin C."/>
            <person name="Rogers Y.H."/>
            <person name="Rohde C."/>
            <person name="Rozas J."/>
            <person name="Rubenfield M.J."/>
            <person name="Ruiz A."/>
            <person name="Russo S."/>
            <person name="Salzberg S.L."/>
            <person name="Sanchez-Gracia A."/>
            <person name="Saranga D.J."/>
            <person name="Sato H."/>
            <person name="Schaeffer S.W."/>
            <person name="Schatz M.C."/>
            <person name="Schlenke T."/>
            <person name="Schwartz R."/>
            <person name="Segarra C."/>
            <person name="Singh R.S."/>
            <person name="Sirot L."/>
            <person name="Sirota M."/>
            <person name="Sisneros N.B."/>
            <person name="Smith C.D."/>
            <person name="Smith T.F."/>
            <person name="Spieth J."/>
            <person name="Stage D.E."/>
            <person name="Stark A."/>
            <person name="Stephan W."/>
            <person name="Strausberg R.L."/>
            <person name="Strempel S."/>
            <person name="Sturgill D."/>
            <person name="Sutton G."/>
            <person name="Sutton G.G."/>
            <person name="Tao W."/>
            <person name="Teichmann S."/>
            <person name="Tobari Y.N."/>
            <person name="Tomimura Y."/>
            <person name="Tsolas J.M."/>
            <person name="Valente V.L."/>
            <person name="Venter E."/>
            <person name="Venter J.C."/>
            <person name="Vicario S."/>
            <person name="Vieira F.G."/>
            <person name="Vilella A.J."/>
            <person name="Villasante A."/>
            <person name="Walenz B."/>
            <person name="Wang J."/>
            <person name="Wasserman M."/>
            <person name="Watts T."/>
            <person name="Wilson D."/>
            <person name="Wilson R.K."/>
            <person name="Wing R.A."/>
            <person name="Wolfner M.F."/>
            <person name="Wong A."/>
            <person name="Wong G.K."/>
            <person name="Wu C.I."/>
            <person name="Wu G."/>
            <person name="Yamamoto D."/>
            <person name="Yang H.P."/>
            <person name="Yang S.P."/>
            <person name="Yorke J.A."/>
            <person name="Yoshida K."/>
            <person name="Zdobnov E."/>
            <person name="Zhang P."/>
            <person name="Zhang Y."/>
            <person name="Zimin A.V."/>
            <person name="Baldwin J."/>
            <person name="Abdouelleil A."/>
            <person name="Abdulkadir J."/>
            <person name="Abebe A."/>
            <person name="Abera B."/>
            <person name="Abreu J."/>
            <person name="Acer S.C."/>
            <person name="Aftuck L."/>
            <person name="Alexander A."/>
            <person name="An P."/>
            <person name="Anderson E."/>
            <person name="Anderson S."/>
            <person name="Arachi H."/>
            <person name="Azer M."/>
            <person name="Bachantsang P."/>
            <person name="Barry A."/>
            <person name="Bayul T."/>
            <person name="Berlin A."/>
            <person name="Bessette D."/>
            <person name="Bloom T."/>
            <person name="Blye J."/>
            <person name="Boguslavskiy L."/>
            <person name="Bonnet C."/>
            <person name="Boukhgalter B."/>
            <person name="Bourzgui I."/>
            <person name="Brown A."/>
            <person name="Cahill P."/>
            <person name="Channer S."/>
            <person name="Cheshatsang Y."/>
            <person name="Chuda L."/>
            <person name="Citroen M."/>
            <person name="Collymore A."/>
            <person name="Cooke P."/>
            <person name="Costello M."/>
            <person name="D'Aco K."/>
            <person name="Daza R."/>
            <person name="De Haan G."/>
            <person name="DeGray S."/>
            <person name="DeMaso C."/>
            <person name="Dhargay N."/>
            <person name="Dooley K."/>
            <person name="Dooley E."/>
            <person name="Doricent M."/>
            <person name="Dorje P."/>
            <person name="Dorjee K."/>
            <person name="Dupes A."/>
            <person name="Elong R."/>
            <person name="Falk J."/>
            <person name="Farina A."/>
            <person name="Faro S."/>
            <person name="Ferguson D."/>
            <person name="Fisher S."/>
            <person name="Foley C.D."/>
            <person name="Franke A."/>
            <person name="Friedrich D."/>
            <person name="Gadbois L."/>
            <person name="Gearin G."/>
            <person name="Gearin C.R."/>
            <person name="Giannoukos G."/>
            <person name="Goode T."/>
            <person name="Graham J."/>
            <person name="Grandbois E."/>
            <person name="Grewal S."/>
            <person name="Gyaltsen K."/>
            <person name="Hafez N."/>
            <person name="Hagos B."/>
            <person name="Hall J."/>
            <person name="Henson C."/>
            <person name="Hollinger A."/>
            <person name="Honan T."/>
            <person name="Huard M.D."/>
            <person name="Hughes L."/>
            <person name="Hurhula B."/>
            <person name="Husby M.E."/>
            <person name="Kamat A."/>
            <person name="Kanga B."/>
            <person name="Kashin S."/>
            <person name="Khazanovich D."/>
            <person name="Kisner P."/>
            <person name="Lance K."/>
            <person name="Lara M."/>
            <person name="Lee W."/>
            <person name="Lennon N."/>
            <person name="Letendre F."/>
            <person name="LeVine R."/>
            <person name="Lipovsky A."/>
            <person name="Liu X."/>
            <person name="Liu J."/>
            <person name="Liu S."/>
            <person name="Lokyitsang T."/>
            <person name="Lokyitsang Y."/>
            <person name="Lubonja R."/>
            <person name="Lui A."/>
            <person name="MacDonald P."/>
            <person name="Magnisalis V."/>
            <person name="Maru K."/>
            <person name="Matthews C."/>
            <person name="McCusker W."/>
            <person name="McDonough S."/>
            <person name="Mehta T."/>
            <person name="Meldrim J."/>
            <person name="Meneus L."/>
            <person name="Mihai O."/>
            <person name="Mihalev A."/>
            <person name="Mihova T."/>
            <person name="Mittelman R."/>
            <person name="Mlenga V."/>
            <person name="Montmayeur A."/>
            <person name="Mulrain L."/>
            <person name="Navidi A."/>
            <person name="Naylor J."/>
            <person name="Negash T."/>
            <person name="Nguyen T."/>
            <person name="Nguyen N."/>
            <person name="Nicol R."/>
            <person name="Norbu C."/>
            <person name="Norbu N."/>
            <person name="Novod N."/>
            <person name="O'Neill B."/>
            <person name="Osman S."/>
            <person name="Markiewicz E."/>
            <person name="Oyono O.L."/>
            <person name="Patti C."/>
            <person name="Phunkhang P."/>
            <person name="Pierre F."/>
            <person name="Priest M."/>
            <person name="Raghuraman S."/>
            <person name="Rege F."/>
            <person name="Reyes R."/>
            <person name="Rise C."/>
            <person name="Rogov P."/>
            <person name="Ross K."/>
            <person name="Ryan E."/>
            <person name="Settipalli S."/>
            <person name="Shea T."/>
            <person name="Sherpa N."/>
            <person name="Shi L."/>
            <person name="Shih D."/>
            <person name="Sparrow T."/>
            <person name="Spaulding J."/>
            <person name="Stalker J."/>
            <person name="Stange-Thomann N."/>
            <person name="Stavropoulos S."/>
            <person name="Stone C."/>
            <person name="Strader C."/>
            <person name="Tesfaye S."/>
            <person name="Thomson T."/>
            <person name="Thoulutsang Y."/>
            <person name="Thoulutsang D."/>
            <person name="Topham K."/>
            <person name="Topping I."/>
            <person name="Tsamla T."/>
            <person name="Vassiliev H."/>
            <person name="Vo A."/>
            <person name="Wangchuk T."/>
            <person name="Wangdi T."/>
            <person name="Weiand M."/>
            <person name="Wilkinson J."/>
            <person name="Wilson A."/>
            <person name="Yadav S."/>
            <person name="Young G."/>
            <person name="Yu Q."/>
            <person name="Zembek L."/>
            <person name="Zhong D."/>
            <person name="Zimmer A."/>
            <person name="Zwirko Z."/>
            <person name="Jaffe D.B."/>
            <person name="Alvarez P."/>
            <person name="Brockman W."/>
            <person name="Butler J."/>
            <person name="Chin C."/>
            <person name="Gnerre S."/>
            <person name="Grabherr M."/>
            <person name="Kleber M."/>
            <person name="Mauceli E."/>
            <person name="MacCallum I."/>
        </authorList>
    </citation>
    <scope>NUCLEOTIDE SEQUENCE [LARGE SCALE GENOMIC DNA]</scope>
    <source>
        <strain evidence="3">Tucson 14024-0371.13</strain>
    </source>
</reference>
<dbReference type="AlphaFoldDB" id="A0A0P8XTB0"/>